<dbReference type="Pfam" id="PF02541">
    <property type="entry name" value="Ppx-GppA"/>
    <property type="match status" value="1"/>
</dbReference>
<keyword evidence="2" id="KW-0378">Hydrolase</keyword>
<organism evidence="2 3">
    <name type="scientific">Aeromicrobium panaciterrae</name>
    <dbReference type="NCBI Taxonomy" id="363861"/>
    <lineage>
        <taxon>Bacteria</taxon>
        <taxon>Bacillati</taxon>
        <taxon>Actinomycetota</taxon>
        <taxon>Actinomycetes</taxon>
        <taxon>Propionibacteriales</taxon>
        <taxon>Nocardioidaceae</taxon>
        <taxon>Aeromicrobium</taxon>
    </lineage>
</organism>
<dbReference type="EMBL" id="JAVDWH010000001">
    <property type="protein sequence ID" value="MDR7086108.1"/>
    <property type="molecule type" value="Genomic_DNA"/>
</dbReference>
<evidence type="ECO:0000313" key="3">
    <source>
        <dbReference type="Proteomes" id="UP001257739"/>
    </source>
</evidence>
<dbReference type="CDD" id="cd24119">
    <property type="entry name" value="ASKHA_NBD_MtPPX2-like"/>
    <property type="match status" value="1"/>
</dbReference>
<dbReference type="Gene3D" id="3.30.420.40">
    <property type="match status" value="1"/>
</dbReference>
<dbReference type="InterPro" id="IPR043129">
    <property type="entry name" value="ATPase_NBD"/>
</dbReference>
<name>A0ABU1ULP3_9ACTN</name>
<dbReference type="InterPro" id="IPR003695">
    <property type="entry name" value="Ppx_GppA_N"/>
</dbReference>
<dbReference type="SUPFAM" id="SSF53067">
    <property type="entry name" value="Actin-like ATPase domain"/>
    <property type="match status" value="2"/>
</dbReference>
<gene>
    <name evidence="2" type="ORF">J2X11_000947</name>
</gene>
<evidence type="ECO:0000313" key="2">
    <source>
        <dbReference type="EMBL" id="MDR7086108.1"/>
    </source>
</evidence>
<dbReference type="PANTHER" id="PTHR30005">
    <property type="entry name" value="EXOPOLYPHOSPHATASE"/>
    <property type="match status" value="1"/>
</dbReference>
<comment type="caution">
    <text evidence="2">The sequence shown here is derived from an EMBL/GenBank/DDBJ whole genome shotgun (WGS) entry which is preliminary data.</text>
</comment>
<dbReference type="EC" id="3.6.1.40" evidence="2"/>
<protein>
    <submittedName>
        <fullName evidence="2">Exopolyphosphatase/guanosine-5'-triphosphate, 3'-diphosphate pyrophosphatase</fullName>
        <ecNumber evidence="2">3.6.1.11</ecNumber>
        <ecNumber evidence="2">3.6.1.40</ecNumber>
    </submittedName>
</protein>
<proteinExistence type="predicted"/>
<reference evidence="2 3" key="1">
    <citation type="submission" date="2023-07" db="EMBL/GenBank/DDBJ databases">
        <title>Sorghum-associated microbial communities from plants grown in Nebraska, USA.</title>
        <authorList>
            <person name="Schachtman D."/>
        </authorList>
    </citation>
    <scope>NUCLEOTIDE SEQUENCE [LARGE SCALE GENOMIC DNA]</scope>
    <source>
        <strain evidence="2 3">BE248</strain>
    </source>
</reference>
<dbReference type="InterPro" id="IPR050273">
    <property type="entry name" value="GppA/Ppx_hydrolase"/>
</dbReference>
<dbReference type="GO" id="GO:0004309">
    <property type="term" value="F:exopolyphosphatase activity"/>
    <property type="evidence" value="ECO:0007669"/>
    <property type="project" value="UniProtKB-EC"/>
</dbReference>
<dbReference type="Proteomes" id="UP001257739">
    <property type="component" value="Unassembled WGS sequence"/>
</dbReference>
<accession>A0ABU1ULP3</accession>
<dbReference type="Gene3D" id="3.30.420.150">
    <property type="entry name" value="Exopolyphosphatase. Domain 2"/>
    <property type="match status" value="1"/>
</dbReference>
<sequence length="310" mass="33180">MTEPRVRVAAFDCGTNSIRLLICDLQGDTKTDHLREMKIVRLGQDVDRTGRLADEAIGRTLSATRDFAELIPLLGVERIVFCATSAVRDAENGEAFCDAVEGILGVRPIVLDGAAEARATFLGATRELPPKRSLVVDIGGGSTEVVIGAGSELESGVSLDIGSVRLTERFLRNDPPTLDEMAECIAYVDSLIAPIATFAPVERFVGVAGTITTVVAHALNLDAYDSGVIHGAELTHDMLRKACHELTGMSVADRRELPFMHPGRADVIGGGALILHRILELLPFDTETMVASEQDILDGIAWMAVEPPLG</sequence>
<dbReference type="RefSeq" id="WP_309967314.1">
    <property type="nucleotide sequence ID" value="NZ_JAVDWH010000001.1"/>
</dbReference>
<keyword evidence="3" id="KW-1185">Reference proteome</keyword>
<dbReference type="EC" id="3.6.1.11" evidence="2"/>
<evidence type="ECO:0000259" key="1">
    <source>
        <dbReference type="Pfam" id="PF02541"/>
    </source>
</evidence>
<dbReference type="GO" id="GO:0008894">
    <property type="term" value="F:guanosine-5'-triphosphate,3'-diphosphate diphosphatase activity"/>
    <property type="evidence" value="ECO:0007669"/>
    <property type="project" value="UniProtKB-EC"/>
</dbReference>
<dbReference type="PANTHER" id="PTHR30005:SF13">
    <property type="entry name" value="EXOPOLYPHOSPHATASE 2"/>
    <property type="match status" value="1"/>
</dbReference>
<feature type="domain" description="Ppx/GppA phosphatase N-terminal" evidence="1">
    <location>
        <begin position="34"/>
        <end position="285"/>
    </location>
</feature>